<feature type="compositionally biased region" description="Basic and acidic residues" evidence="1">
    <location>
        <begin position="393"/>
        <end position="416"/>
    </location>
</feature>
<feature type="region of interest" description="Disordered" evidence="1">
    <location>
        <begin position="133"/>
        <end position="181"/>
    </location>
</feature>
<feature type="region of interest" description="Disordered" evidence="1">
    <location>
        <begin position="1"/>
        <end position="22"/>
    </location>
</feature>
<accession>A0A427YTK7</accession>
<dbReference type="EMBL" id="RSCD01000002">
    <property type="protein sequence ID" value="RSH94331.1"/>
    <property type="molecule type" value="Genomic_DNA"/>
</dbReference>
<evidence type="ECO:0000313" key="3">
    <source>
        <dbReference type="Proteomes" id="UP000279259"/>
    </source>
</evidence>
<dbReference type="STRING" id="1890683.A0A427YTK7"/>
<feature type="region of interest" description="Disordered" evidence="1">
    <location>
        <begin position="393"/>
        <end position="428"/>
    </location>
</feature>
<dbReference type="OrthoDB" id="2572208at2759"/>
<feature type="compositionally biased region" description="Basic and acidic residues" evidence="1">
    <location>
        <begin position="139"/>
        <end position="150"/>
    </location>
</feature>
<organism evidence="2 3">
    <name type="scientific">Saitozyma podzolica</name>
    <dbReference type="NCBI Taxonomy" id="1890683"/>
    <lineage>
        <taxon>Eukaryota</taxon>
        <taxon>Fungi</taxon>
        <taxon>Dikarya</taxon>
        <taxon>Basidiomycota</taxon>
        <taxon>Agaricomycotina</taxon>
        <taxon>Tremellomycetes</taxon>
        <taxon>Tremellales</taxon>
        <taxon>Trimorphomycetaceae</taxon>
        <taxon>Saitozyma</taxon>
    </lineage>
</organism>
<reference evidence="2 3" key="1">
    <citation type="submission" date="2018-11" db="EMBL/GenBank/DDBJ databases">
        <title>Genome sequence of Saitozyma podzolica DSM 27192.</title>
        <authorList>
            <person name="Aliyu H."/>
            <person name="Gorte O."/>
            <person name="Ochsenreither K."/>
        </authorList>
    </citation>
    <scope>NUCLEOTIDE SEQUENCE [LARGE SCALE GENOMIC DNA]</scope>
    <source>
        <strain evidence="2 3">DSM 27192</strain>
    </source>
</reference>
<dbReference type="AlphaFoldDB" id="A0A427YTK7"/>
<dbReference type="Proteomes" id="UP000279259">
    <property type="component" value="Unassembled WGS sequence"/>
</dbReference>
<name>A0A427YTK7_9TREE</name>
<feature type="region of interest" description="Disordered" evidence="1">
    <location>
        <begin position="34"/>
        <end position="93"/>
    </location>
</feature>
<comment type="caution">
    <text evidence="2">The sequence shown here is derived from an EMBL/GenBank/DDBJ whole genome shotgun (WGS) entry which is preliminary data.</text>
</comment>
<evidence type="ECO:0000256" key="1">
    <source>
        <dbReference type="SAM" id="MobiDB-lite"/>
    </source>
</evidence>
<gene>
    <name evidence="2" type="ORF">EHS25_004134</name>
</gene>
<protein>
    <submittedName>
        <fullName evidence="2">Uncharacterized protein</fullName>
    </submittedName>
</protein>
<proteinExistence type="predicted"/>
<sequence>MPPTPLPPAPAPPAPAKDKRPVSISASAFAFSLATPAKQTARLPLKAGPAPGRPQETPTRAQGQVRPFEQRPGPEDAGPSRPAYAGPQTTTPAPVRVVHTRVAPPTDLTPLRPATPLLRPLAHLVTPLPARAVSPLDKSGTDRGKRKLNDVLDESSPFRPRFDTAPRSEAADGAGSGDGRTWRALRGVSELPSAYSLPEAVRDRKEENEGLGVSPRRTKGIIKWTGRGQPPLSLQLSDLLSAQQSSLMLFYTSLHQILHPPARATPARRVGGPLRIAQPSVAAESAAGPSPLVHLHTAPIVLVDLEPVPGRNHGTAIFRGNVLRWPTHITSEADGERHEGELREVLVVLQPVPSECPRVGVDPRAIGRKAGGNELGIWDPWSVVESALHRPLHWEPSDRGDQDRETRVDAATHQREDEDETMLGLDETQMAKTESVLFATRYLVAESTADRR</sequence>
<feature type="compositionally biased region" description="Pro residues" evidence="1">
    <location>
        <begin position="1"/>
        <end position="15"/>
    </location>
</feature>
<evidence type="ECO:0000313" key="2">
    <source>
        <dbReference type="EMBL" id="RSH94331.1"/>
    </source>
</evidence>
<keyword evidence="3" id="KW-1185">Reference proteome</keyword>
<feature type="compositionally biased region" description="Basic and acidic residues" evidence="1">
    <location>
        <begin position="160"/>
        <end position="170"/>
    </location>
</feature>